<proteinExistence type="inferred from homology"/>
<dbReference type="AlphaFoldDB" id="A0A3G1IW27"/>
<evidence type="ECO:0000256" key="6">
    <source>
        <dbReference type="ARBA" id="ARBA00022989"/>
    </source>
</evidence>
<dbReference type="InterPro" id="IPR000549">
    <property type="entry name" value="PSI_PsaG/PsaK"/>
</dbReference>
<sequence>MYFWSLKIAILMIASNLFCIILGRYAIQIKSSESIFPFQVPDEFKGFGVAELLATSSLGHILGAGLILGLSQLNLVN</sequence>
<evidence type="ECO:0000313" key="10">
    <source>
        <dbReference type="EMBL" id="ASQ40149.1"/>
    </source>
</evidence>
<protein>
    <recommendedName>
        <fullName evidence="9">Photosystem I reaction center subunit PsaK</fullName>
    </recommendedName>
    <alternativeName>
        <fullName evidence="9">Photosystem I subunit X</fullName>
    </alternativeName>
</protein>
<dbReference type="InterPro" id="IPR035982">
    <property type="entry name" value="PSI_centre_PsaK_sf"/>
</dbReference>
<dbReference type="Pfam" id="PF01241">
    <property type="entry name" value="PSI_PSAK"/>
    <property type="match status" value="1"/>
</dbReference>
<geneLocation type="plastid" evidence="10"/>
<dbReference type="NCBIfam" id="TIGR03049">
    <property type="entry name" value="PS_I_psaK"/>
    <property type="match status" value="1"/>
</dbReference>
<organism evidence="10">
    <name type="scientific">Gloeochaete wittrockiana</name>
    <dbReference type="NCBI Taxonomy" id="38269"/>
    <lineage>
        <taxon>Eukaryota</taxon>
        <taxon>Glaucocystophyceae</taxon>
        <taxon>Gloeochaetales</taxon>
        <taxon>Gloeochaetaceae</taxon>
        <taxon>Gloeochaete</taxon>
    </lineage>
</organism>
<evidence type="ECO:0000256" key="1">
    <source>
        <dbReference type="ARBA" id="ARBA00004141"/>
    </source>
</evidence>
<gene>
    <name evidence="9 10" type="primary">psaK</name>
</gene>
<keyword evidence="8 9" id="KW-0472">Membrane</keyword>
<dbReference type="InterPro" id="IPR037101">
    <property type="entry name" value="PSI_PsaK_bact"/>
</dbReference>
<keyword evidence="6 9" id="KW-1133">Transmembrane helix</keyword>
<evidence type="ECO:0000256" key="4">
    <source>
        <dbReference type="ARBA" id="ARBA00022692"/>
    </source>
</evidence>
<evidence type="ECO:0000256" key="5">
    <source>
        <dbReference type="ARBA" id="ARBA00022836"/>
    </source>
</evidence>
<name>A0A3G1IW27_9EUKA</name>
<dbReference type="HAMAP" id="MF_00474">
    <property type="entry name" value="PSI_PsaK"/>
    <property type="match status" value="1"/>
</dbReference>
<keyword evidence="3 9" id="KW-0602">Photosynthesis</keyword>
<dbReference type="InterPro" id="IPR017492">
    <property type="entry name" value="PSI_PsaK"/>
</dbReference>
<dbReference type="GO" id="GO:0042651">
    <property type="term" value="C:thylakoid membrane"/>
    <property type="evidence" value="ECO:0007669"/>
    <property type="project" value="UniProtKB-UniRule"/>
</dbReference>
<dbReference type="EMBL" id="MF167426">
    <property type="protein sequence ID" value="ASQ40149.1"/>
    <property type="molecule type" value="Genomic_DNA"/>
</dbReference>
<accession>A0A3G1IW27</accession>
<evidence type="ECO:0000256" key="2">
    <source>
        <dbReference type="ARBA" id="ARBA00006458"/>
    </source>
</evidence>
<feature type="transmembrane region" description="Helical" evidence="9">
    <location>
        <begin position="48"/>
        <end position="70"/>
    </location>
</feature>
<evidence type="ECO:0000256" key="8">
    <source>
        <dbReference type="ARBA" id="ARBA00023136"/>
    </source>
</evidence>
<comment type="subcellular location">
    <subcellularLocation>
        <location evidence="9">Cellular thylakoid membrane</location>
        <topology evidence="9">Multi-pass membrane protein</topology>
    </subcellularLocation>
    <subcellularLocation>
        <location evidence="1">Membrane</location>
        <topology evidence="1">Multi-pass membrane protein</topology>
    </subcellularLocation>
</comment>
<dbReference type="GO" id="GO:0015979">
    <property type="term" value="P:photosynthesis"/>
    <property type="evidence" value="ECO:0007669"/>
    <property type="project" value="UniProtKB-UniRule"/>
</dbReference>
<keyword evidence="4 9" id="KW-0812">Transmembrane</keyword>
<keyword evidence="5 9" id="KW-0603">Photosystem I</keyword>
<dbReference type="GeneID" id="38572573"/>
<keyword evidence="7 9" id="KW-0793">Thylakoid</keyword>
<dbReference type="RefSeq" id="YP_009546088.1">
    <property type="nucleotide sequence ID" value="NC_040153.1"/>
</dbReference>
<keyword evidence="10" id="KW-0934">Plastid</keyword>
<dbReference type="SUPFAM" id="SSF81563">
    <property type="entry name" value="Photosystem I reaction center subunit X, PsaK"/>
    <property type="match status" value="1"/>
</dbReference>
<dbReference type="Gene3D" id="1.20.860.20">
    <property type="entry name" value="Photosystem I PsaK, reaction centre"/>
    <property type="match status" value="1"/>
</dbReference>
<dbReference type="GO" id="GO:0009522">
    <property type="term" value="C:photosystem I"/>
    <property type="evidence" value="ECO:0007669"/>
    <property type="project" value="UniProtKB-KW"/>
</dbReference>
<evidence type="ECO:0000256" key="9">
    <source>
        <dbReference type="HAMAP-Rule" id="MF_00474"/>
    </source>
</evidence>
<evidence type="ECO:0000256" key="3">
    <source>
        <dbReference type="ARBA" id="ARBA00022531"/>
    </source>
</evidence>
<comment type="similarity">
    <text evidence="2 9">Belongs to the PsaG/PsaK family.</text>
</comment>
<evidence type="ECO:0000256" key="7">
    <source>
        <dbReference type="ARBA" id="ARBA00023078"/>
    </source>
</evidence>
<reference evidence="10" key="1">
    <citation type="submission" date="2017-05" db="EMBL/GenBank/DDBJ databases">
        <title>Plastid comparative genomics reveals ancient divergence between Glaucophyte genera.</title>
        <authorList>
            <person name="Figueroa-Martinez F.J."/>
            <person name="Jackson C."/>
            <person name="Reyes-Prieto A."/>
        </authorList>
    </citation>
    <scope>NUCLEOTIDE SEQUENCE</scope>
    <source>
        <strain evidence="10">SAG 46.84</strain>
    </source>
</reference>
<feature type="transmembrane region" description="Helical" evidence="9">
    <location>
        <begin position="6"/>
        <end position="27"/>
    </location>
</feature>